<accession>A0A078AI73</accession>
<dbReference type="AlphaFoldDB" id="A0A078AI73"/>
<evidence type="ECO:0000256" key="1">
    <source>
        <dbReference type="SAM" id="MobiDB-lite"/>
    </source>
</evidence>
<protein>
    <submittedName>
        <fullName evidence="2">Uncharacterized protein</fullName>
    </submittedName>
</protein>
<sequence length="187" mass="20894">MEVQPASQNLLTIDTLRHIKSLEDSVAQKMQQQMNSEEDTREKNSAGPQSFEAPVIEAGGKVSFTGDTLQFLDVQEIDQVITTTKTGGLTGSRVRTSDIGQSRSLGPICISKKGDIEMVFDSIKLVNPKIQGEQIIMDAKDGVEMLQGRNFNWSNYQSFMINAFQVRNHKEPRKITAFLEATKRRAD</sequence>
<dbReference type="InParanoid" id="A0A078AI73"/>
<feature type="region of interest" description="Disordered" evidence="1">
    <location>
        <begin position="26"/>
        <end position="48"/>
    </location>
</feature>
<organism evidence="2 3">
    <name type="scientific">Stylonychia lemnae</name>
    <name type="common">Ciliate</name>
    <dbReference type="NCBI Taxonomy" id="5949"/>
    <lineage>
        <taxon>Eukaryota</taxon>
        <taxon>Sar</taxon>
        <taxon>Alveolata</taxon>
        <taxon>Ciliophora</taxon>
        <taxon>Intramacronucleata</taxon>
        <taxon>Spirotrichea</taxon>
        <taxon>Stichotrichia</taxon>
        <taxon>Sporadotrichida</taxon>
        <taxon>Oxytrichidae</taxon>
        <taxon>Stylonychinae</taxon>
        <taxon>Stylonychia</taxon>
    </lineage>
</organism>
<dbReference type="EMBL" id="CCKQ01010397">
    <property type="protein sequence ID" value="CDW81904.1"/>
    <property type="molecule type" value="Genomic_DNA"/>
</dbReference>
<evidence type="ECO:0000313" key="2">
    <source>
        <dbReference type="EMBL" id="CDW81904.1"/>
    </source>
</evidence>
<reference evidence="2 3" key="1">
    <citation type="submission" date="2014-06" db="EMBL/GenBank/DDBJ databases">
        <authorList>
            <person name="Swart Estienne"/>
        </authorList>
    </citation>
    <scope>NUCLEOTIDE SEQUENCE [LARGE SCALE GENOMIC DNA]</scope>
    <source>
        <strain evidence="2 3">130c</strain>
    </source>
</reference>
<proteinExistence type="predicted"/>
<gene>
    <name evidence="2" type="primary">Contig7568.g8076</name>
    <name evidence="2" type="ORF">STYLEM_10928</name>
</gene>
<evidence type="ECO:0000313" key="3">
    <source>
        <dbReference type="Proteomes" id="UP000039865"/>
    </source>
</evidence>
<name>A0A078AI73_STYLE</name>
<keyword evidence="3" id="KW-1185">Reference proteome</keyword>
<dbReference type="Proteomes" id="UP000039865">
    <property type="component" value="Unassembled WGS sequence"/>
</dbReference>